<sequence>MVGYVGSMAKSVDSISSERGNISQKIDLMSNNMKNIN</sequence>
<accession>A0A1W1CX88</accession>
<dbReference type="EMBL" id="FPHM01000155">
    <property type="protein sequence ID" value="SFV70404.1"/>
    <property type="molecule type" value="Genomic_DNA"/>
</dbReference>
<protein>
    <submittedName>
        <fullName evidence="1">Uncharacterized protein</fullName>
    </submittedName>
</protein>
<name>A0A1W1CX88_9ZZZZ</name>
<dbReference type="AlphaFoldDB" id="A0A1W1CX88"/>
<gene>
    <name evidence="1" type="ORF">MNB_SV-13-1981</name>
</gene>
<proteinExistence type="predicted"/>
<reference evidence="1" key="1">
    <citation type="submission" date="2016-10" db="EMBL/GenBank/DDBJ databases">
        <authorList>
            <person name="de Groot N.N."/>
        </authorList>
    </citation>
    <scope>NUCLEOTIDE SEQUENCE</scope>
</reference>
<evidence type="ECO:0000313" key="1">
    <source>
        <dbReference type="EMBL" id="SFV70404.1"/>
    </source>
</evidence>
<organism evidence="1">
    <name type="scientific">hydrothermal vent metagenome</name>
    <dbReference type="NCBI Taxonomy" id="652676"/>
    <lineage>
        <taxon>unclassified sequences</taxon>
        <taxon>metagenomes</taxon>
        <taxon>ecological metagenomes</taxon>
    </lineage>
</organism>